<feature type="binding site" evidence="14">
    <location>
        <position position="694"/>
    </location>
    <ligand>
        <name>ATP</name>
        <dbReference type="ChEBI" id="CHEBI:30616"/>
    </ligand>
</feature>
<feature type="binding site" evidence="14">
    <location>
        <position position="517"/>
    </location>
    <ligand>
        <name>ATP</name>
        <dbReference type="ChEBI" id="CHEBI:30616"/>
    </ligand>
</feature>
<dbReference type="InterPro" id="IPR023299">
    <property type="entry name" value="ATPase_P-typ_cyto_dom_N"/>
</dbReference>
<evidence type="ECO:0000256" key="6">
    <source>
        <dbReference type="ARBA" id="ARBA00022741"/>
    </source>
</evidence>
<feature type="binding site" evidence="14">
    <location>
        <position position="815"/>
    </location>
    <ligand>
        <name>ATP</name>
        <dbReference type="ChEBI" id="CHEBI:30616"/>
    </ligand>
</feature>
<dbReference type="GO" id="GO:0016887">
    <property type="term" value="F:ATP hydrolysis activity"/>
    <property type="evidence" value="ECO:0007669"/>
    <property type="project" value="InterPro"/>
</dbReference>
<feature type="binding site" evidence="14">
    <location>
        <position position="821"/>
    </location>
    <ligand>
        <name>ATP</name>
        <dbReference type="ChEBI" id="CHEBI:30616"/>
    </ligand>
</feature>
<dbReference type="PROSITE" id="PS00154">
    <property type="entry name" value="ATPASE_E1_E2"/>
    <property type="match status" value="1"/>
</dbReference>
<feature type="binding site" evidence="14">
    <location>
        <position position="693"/>
    </location>
    <ligand>
        <name>ATP</name>
        <dbReference type="ChEBI" id="CHEBI:30616"/>
    </ligand>
</feature>
<dbReference type="GeneTree" id="ENSGT00940000160463"/>
<comment type="catalytic activity">
    <reaction evidence="12 16">
        <text>ATP + H2O + phospholipidSide 1 = ADP + phosphate + phospholipidSide 2.</text>
        <dbReference type="EC" id="7.6.2.1"/>
    </reaction>
</comment>
<evidence type="ECO:0000256" key="2">
    <source>
        <dbReference type="ARBA" id="ARBA00004141"/>
    </source>
</evidence>
<dbReference type="SUPFAM" id="SSF81665">
    <property type="entry name" value="Calcium ATPase, transmembrane domain M"/>
    <property type="match status" value="1"/>
</dbReference>
<dbReference type="Ensembl" id="ENSLLET00000001485.1">
    <property type="protein sequence ID" value="ENSLLEP00000001414.1"/>
    <property type="gene ID" value="ENSLLEG00000000905.1"/>
</dbReference>
<keyword evidence="20" id="KW-1185">Reference proteome</keyword>
<dbReference type="GO" id="GO:0005802">
    <property type="term" value="C:trans-Golgi network"/>
    <property type="evidence" value="ECO:0007669"/>
    <property type="project" value="TreeGrafter"/>
</dbReference>
<dbReference type="InterPro" id="IPR032630">
    <property type="entry name" value="P_typ_ATPase_c"/>
</dbReference>
<dbReference type="InterPro" id="IPR001757">
    <property type="entry name" value="P_typ_ATPase"/>
</dbReference>
<feature type="transmembrane region" description="Helical" evidence="16">
    <location>
        <begin position="1089"/>
        <end position="1108"/>
    </location>
</feature>
<evidence type="ECO:0000256" key="7">
    <source>
        <dbReference type="ARBA" id="ARBA00022840"/>
    </source>
</evidence>
<evidence type="ECO:0000256" key="13">
    <source>
        <dbReference type="PIRSR" id="PIRSR606539-1"/>
    </source>
</evidence>
<feature type="transmembrane region" description="Helical" evidence="16">
    <location>
        <begin position="898"/>
        <end position="918"/>
    </location>
</feature>
<feature type="transmembrane region" description="Helical" evidence="16">
    <location>
        <begin position="350"/>
        <end position="374"/>
    </location>
</feature>
<evidence type="ECO:0000256" key="5">
    <source>
        <dbReference type="ARBA" id="ARBA00022723"/>
    </source>
</evidence>
<keyword evidence="9 16" id="KW-1278">Translocase</keyword>
<reference evidence="19" key="2">
    <citation type="submission" date="2025-09" db="UniProtKB">
        <authorList>
            <consortium name="Ensembl"/>
        </authorList>
    </citation>
    <scope>IDENTIFICATION</scope>
</reference>
<comment type="similarity">
    <text evidence="3 16">Belongs to the cation transport ATPase (P-type) (TC 3.A.3) family. Type IV subfamily.</text>
</comment>
<dbReference type="NCBIfam" id="TIGR01652">
    <property type="entry name" value="ATPase-Plipid"/>
    <property type="match status" value="1"/>
</dbReference>
<feature type="transmembrane region" description="Helical" evidence="16">
    <location>
        <begin position="309"/>
        <end position="330"/>
    </location>
</feature>
<evidence type="ECO:0000259" key="18">
    <source>
        <dbReference type="Pfam" id="PF16212"/>
    </source>
</evidence>
<keyword evidence="7 14" id="KW-0067">ATP-binding</keyword>
<feature type="binding site" evidence="15">
    <location>
        <position position="422"/>
    </location>
    <ligand>
        <name>Mg(2+)</name>
        <dbReference type="ChEBI" id="CHEBI:18420"/>
    </ligand>
</feature>
<sequence length="1184" mass="135014">MFYSCPTHPMGNFTFIRMATIQTSPIDVHEDVTGYRWKVTANNRDFHDKKKGFLCWQREKCTNRIKTSKYNVLTFIPLNLWEQYQRGEVIYFTIIFILQCFPNVSTIPIYVVLLPIVCIVGTRCIQDLVHDIVRSQNDKLVNNKPCEILRGDGLMMEKWKDIQVGDIVCVRKDDFVPADMLLLNSTEPDSFCYVETAGIDGETNLKFKQSLAVTNSTLKTEKALSEFNGLVTCEEPNNRLYKFVGNLEWKGKTYPINNENILLRDCRVRNTEQCYGLVIYAGNVTKIMQNSGKVILKKTKLEFLINKNVLCLAAMLLFSSICMGILAGVWDQQNLQKHYYIPGHPGISSTLMGLIMTGAYFVALSTLVPFVLYIGLESLHIFHNVYINNDISMYCADTDVPASARATRLNDLLGQIEYVFTDKTGTLTQNVMTFKKCCIGHRMFGTSEGEGKHQVSFEWNKYADMEFTFYDQSLIDLVIQDDDPLVSEFFRMIALCHTVMVDERDGHIFYKASSPDEEALVKAARNFGYVFLSRNHETITISELGVVKTYHILVLMDFNSDRKRMSILVRNQEGSIKLYTKGADVVVLQRLDHSCASVIIEEALNQFSEETLRTLCLAYKDVEESIYEQWNLNYEKASRSLHNREQIMSDIYEEMEQNLLLLGATAIEDKLQEGVSETIRLMREGNIKVWMLTGDKQETAVNIGYSCDLLTKDMQIVEYSEIRDYLDNIIGSNKNDKELTKHEEKTKGSFNKKALVLTGEDLSNLLELKDEETRISIWKRLILALRRKAGKSNSTPEGQAFIELAKKCQSVICCRVTPNQKAGIVQLVKDNLNVTTLCVGDGGNDVNMIKSAHIGVGIYGKEGMQAVLASDYSVAQFSFLQQLLYIHGFLSYIRLSKFLCYFNYKTIVSLMNVFWYGFFNGFSTMLTTDMWFLIFNAFLYSFLPALYIGVIDKDVDKMTTLQHPELYTTTQKDRFRGWRVFLHCVYGIYTSFVTFFIPYGAFFDSAGPNGIFDCQVFAYASTTTGMIAVWAEAAIQYNSWSMLAFISIGLPIGFYFLLTYLTGIPAAFFYSKIDFPSPGAFVNTITSGYMWLLMLLGATICIIPSLLLRPWDKFSTPLLSTVSEPENNVVLQNVIRRSSMRRRSSYAFSQCEGHENIISRTSSQRKLAKINEAYKESEDTARNV</sequence>
<feature type="transmembrane region" description="Helical" evidence="16">
    <location>
        <begin position="1016"/>
        <end position="1035"/>
    </location>
</feature>
<evidence type="ECO:0000256" key="1">
    <source>
        <dbReference type="ARBA" id="ARBA00001946"/>
    </source>
</evidence>
<evidence type="ECO:0000313" key="19">
    <source>
        <dbReference type="Ensembl" id="ENSLLEP00000001414.1"/>
    </source>
</evidence>
<feature type="binding site" evidence="15">
    <location>
        <position position="845"/>
    </location>
    <ligand>
        <name>Mg(2+)</name>
        <dbReference type="ChEBI" id="CHEBI:18420"/>
    </ligand>
</feature>
<dbReference type="InterPro" id="IPR006539">
    <property type="entry name" value="P-type_ATPase_IV"/>
</dbReference>
<dbReference type="Pfam" id="PF16212">
    <property type="entry name" value="PhoLip_ATPase_C"/>
    <property type="match status" value="1"/>
</dbReference>
<dbReference type="InterPro" id="IPR044492">
    <property type="entry name" value="P_typ_ATPase_HD_dom"/>
</dbReference>
<feature type="binding site" evidence="14">
    <location>
        <position position="844"/>
    </location>
    <ligand>
        <name>ATP</name>
        <dbReference type="ChEBI" id="CHEBI:30616"/>
    </ligand>
</feature>
<evidence type="ECO:0000256" key="16">
    <source>
        <dbReference type="RuleBase" id="RU362033"/>
    </source>
</evidence>
<dbReference type="InterPro" id="IPR023298">
    <property type="entry name" value="ATPase_P-typ_TM_dom_sf"/>
</dbReference>
<feature type="transmembrane region" description="Helical" evidence="16">
    <location>
        <begin position="980"/>
        <end position="1001"/>
    </location>
</feature>
<feature type="binding site" evidence="14">
    <location>
        <position position="695"/>
    </location>
    <ligand>
        <name>ATP</name>
        <dbReference type="ChEBI" id="CHEBI:30616"/>
    </ligand>
</feature>
<feature type="binding site" evidence="15">
    <location>
        <position position="841"/>
    </location>
    <ligand>
        <name>Mg(2+)</name>
        <dbReference type="ChEBI" id="CHEBI:18420"/>
    </ligand>
</feature>
<protein>
    <recommendedName>
        <fullName evidence="16">Phospholipid-transporting ATPase</fullName>
        <ecNumber evidence="16">7.6.2.1</ecNumber>
    </recommendedName>
</protein>
<reference evidence="19" key="1">
    <citation type="submission" date="2025-08" db="UniProtKB">
        <authorList>
            <consortium name="Ensembl"/>
        </authorList>
    </citation>
    <scope>IDENTIFICATION</scope>
</reference>
<keyword evidence="11 16" id="KW-0472">Membrane</keyword>
<dbReference type="InterPro" id="IPR032631">
    <property type="entry name" value="P-type_ATPase_N"/>
</dbReference>
<evidence type="ECO:0000256" key="3">
    <source>
        <dbReference type="ARBA" id="ARBA00008109"/>
    </source>
</evidence>
<dbReference type="SUPFAM" id="SSF81653">
    <property type="entry name" value="Calcium ATPase, transduction domain A"/>
    <property type="match status" value="1"/>
</dbReference>
<organism evidence="19 20">
    <name type="scientific">Leptobrachium leishanense</name>
    <name type="common">Leishan spiny toad</name>
    <dbReference type="NCBI Taxonomy" id="445787"/>
    <lineage>
        <taxon>Eukaryota</taxon>
        <taxon>Metazoa</taxon>
        <taxon>Chordata</taxon>
        <taxon>Craniata</taxon>
        <taxon>Vertebrata</taxon>
        <taxon>Euteleostomi</taxon>
        <taxon>Amphibia</taxon>
        <taxon>Batrachia</taxon>
        <taxon>Anura</taxon>
        <taxon>Pelobatoidea</taxon>
        <taxon>Megophryidae</taxon>
        <taxon>Leptobrachium</taxon>
    </lineage>
</organism>
<comment type="cofactor">
    <cofactor evidence="1 15">
        <name>Mg(2+)</name>
        <dbReference type="ChEBI" id="CHEBI:18420"/>
    </cofactor>
</comment>
<dbReference type="Proteomes" id="UP000694569">
    <property type="component" value="Unplaced"/>
</dbReference>
<dbReference type="InterPro" id="IPR018303">
    <property type="entry name" value="ATPase_P-typ_P_site"/>
</dbReference>
<feature type="binding site" evidence="14">
    <location>
        <position position="845"/>
    </location>
    <ligand>
        <name>ATP</name>
        <dbReference type="ChEBI" id="CHEBI:30616"/>
    </ligand>
</feature>
<dbReference type="Pfam" id="PF13246">
    <property type="entry name" value="Cation_ATPase"/>
    <property type="match status" value="1"/>
</dbReference>
<dbReference type="GO" id="GO:0140326">
    <property type="term" value="F:ATPase-coupled intramembrane lipid transporter activity"/>
    <property type="evidence" value="ECO:0007669"/>
    <property type="project" value="UniProtKB-EC"/>
</dbReference>
<keyword evidence="8 15" id="KW-0460">Magnesium</keyword>
<dbReference type="GO" id="GO:0005524">
    <property type="term" value="F:ATP binding"/>
    <property type="evidence" value="ECO:0007669"/>
    <property type="project" value="UniProtKB-UniRule"/>
</dbReference>
<dbReference type="GO" id="GO:0045332">
    <property type="term" value="P:phospholipid translocation"/>
    <property type="evidence" value="ECO:0007669"/>
    <property type="project" value="TreeGrafter"/>
</dbReference>
<dbReference type="SFLD" id="SFLDS00003">
    <property type="entry name" value="Haloacid_Dehalogenase"/>
    <property type="match status" value="1"/>
</dbReference>
<accession>A0A8C5LSH3</accession>
<comment type="subcellular location">
    <subcellularLocation>
        <location evidence="2 16">Membrane</location>
        <topology evidence="2 16">Multi-pass membrane protein</topology>
    </subcellularLocation>
</comment>
<feature type="binding site" evidence="14">
    <location>
        <position position="422"/>
    </location>
    <ligand>
        <name>ATP</name>
        <dbReference type="ChEBI" id="CHEBI:30616"/>
    </ligand>
</feature>
<dbReference type="PRINTS" id="PR00119">
    <property type="entry name" value="CATATPASE"/>
</dbReference>
<name>A0A8C5LSH3_9ANUR</name>
<feature type="binding site" evidence="14">
    <location>
        <position position="581"/>
    </location>
    <ligand>
        <name>ATP</name>
        <dbReference type="ChEBI" id="CHEBI:30616"/>
    </ligand>
</feature>
<dbReference type="Gene3D" id="3.40.50.1000">
    <property type="entry name" value="HAD superfamily/HAD-like"/>
    <property type="match status" value="1"/>
</dbReference>
<feature type="domain" description="P-type ATPase N-terminal" evidence="17">
    <location>
        <begin position="42"/>
        <end position="110"/>
    </location>
</feature>
<dbReference type="SFLD" id="SFLDF00027">
    <property type="entry name" value="p-type_atpase"/>
    <property type="match status" value="1"/>
</dbReference>
<feature type="domain" description="P-type ATPase C-terminal" evidence="18">
    <location>
        <begin position="867"/>
        <end position="1112"/>
    </location>
</feature>
<evidence type="ECO:0000256" key="14">
    <source>
        <dbReference type="PIRSR" id="PIRSR606539-2"/>
    </source>
</evidence>
<dbReference type="SFLD" id="SFLDG00002">
    <property type="entry name" value="C1.7:_P-type_atpase_like"/>
    <property type="match status" value="1"/>
</dbReference>
<evidence type="ECO:0000256" key="8">
    <source>
        <dbReference type="ARBA" id="ARBA00022842"/>
    </source>
</evidence>
<dbReference type="GO" id="GO:0005886">
    <property type="term" value="C:plasma membrane"/>
    <property type="evidence" value="ECO:0007669"/>
    <property type="project" value="TreeGrafter"/>
</dbReference>
<feature type="transmembrane region" description="Helical" evidence="16">
    <location>
        <begin position="930"/>
        <end position="950"/>
    </location>
</feature>
<dbReference type="InterPro" id="IPR023214">
    <property type="entry name" value="HAD_sf"/>
</dbReference>
<evidence type="ECO:0000256" key="11">
    <source>
        <dbReference type="ARBA" id="ARBA00023136"/>
    </source>
</evidence>
<keyword evidence="10 16" id="KW-1133">Transmembrane helix</keyword>
<dbReference type="AlphaFoldDB" id="A0A8C5LSH3"/>
<feature type="binding site" evidence="14">
    <location>
        <position position="423"/>
    </location>
    <ligand>
        <name>ATP</name>
        <dbReference type="ChEBI" id="CHEBI:30616"/>
    </ligand>
</feature>
<evidence type="ECO:0000259" key="17">
    <source>
        <dbReference type="Pfam" id="PF16209"/>
    </source>
</evidence>
<dbReference type="EC" id="7.6.2.1" evidence="16"/>
<feature type="binding site" evidence="14">
    <location>
        <position position="558"/>
    </location>
    <ligand>
        <name>ATP</name>
        <dbReference type="ChEBI" id="CHEBI:30616"/>
    </ligand>
</feature>
<keyword evidence="6 14" id="KW-0547">Nucleotide-binding</keyword>
<feature type="binding site" evidence="15">
    <location>
        <position position="424"/>
    </location>
    <ligand>
        <name>Mg(2+)</name>
        <dbReference type="ChEBI" id="CHEBI:18420"/>
    </ligand>
</feature>
<keyword evidence="4 16" id="KW-0812">Transmembrane</keyword>
<evidence type="ECO:0000256" key="9">
    <source>
        <dbReference type="ARBA" id="ARBA00022967"/>
    </source>
</evidence>
<feature type="transmembrane region" description="Helical" evidence="16">
    <location>
        <begin position="1042"/>
        <end position="1069"/>
    </location>
</feature>
<dbReference type="Gene3D" id="2.70.150.10">
    <property type="entry name" value="Calcium-transporting ATPase, cytoplasmic transduction domain A"/>
    <property type="match status" value="1"/>
</dbReference>
<dbReference type="PANTHER" id="PTHR24092:SF78">
    <property type="entry name" value="PHOSPHOLIPID-TRANSPORTING ATPASE IK"/>
    <property type="match status" value="1"/>
</dbReference>
<evidence type="ECO:0000256" key="10">
    <source>
        <dbReference type="ARBA" id="ARBA00022989"/>
    </source>
</evidence>
<dbReference type="Gene3D" id="3.40.1110.10">
    <property type="entry name" value="Calcium-transporting ATPase, cytoplasmic domain N"/>
    <property type="match status" value="1"/>
</dbReference>
<dbReference type="InterPro" id="IPR008250">
    <property type="entry name" value="ATPase_P-typ_transduc_dom_A_sf"/>
</dbReference>
<evidence type="ECO:0000313" key="20">
    <source>
        <dbReference type="Proteomes" id="UP000694569"/>
    </source>
</evidence>
<dbReference type="NCBIfam" id="TIGR01494">
    <property type="entry name" value="ATPase_P-type"/>
    <property type="match status" value="1"/>
</dbReference>
<dbReference type="GO" id="GO:0007030">
    <property type="term" value="P:Golgi organization"/>
    <property type="evidence" value="ECO:0007669"/>
    <property type="project" value="TreeGrafter"/>
</dbReference>
<evidence type="ECO:0000256" key="4">
    <source>
        <dbReference type="ARBA" id="ARBA00022692"/>
    </source>
</evidence>
<dbReference type="PANTHER" id="PTHR24092">
    <property type="entry name" value="PROBABLE PHOSPHOLIPID-TRANSPORTING ATPASE"/>
    <property type="match status" value="1"/>
</dbReference>
<feature type="binding site" evidence="14">
    <location>
        <position position="613"/>
    </location>
    <ligand>
        <name>ATP</name>
        <dbReference type="ChEBI" id="CHEBI:30616"/>
    </ligand>
</feature>
<proteinExistence type="inferred from homology"/>
<dbReference type="GO" id="GO:0000287">
    <property type="term" value="F:magnesium ion binding"/>
    <property type="evidence" value="ECO:0007669"/>
    <property type="project" value="UniProtKB-UniRule"/>
</dbReference>
<dbReference type="InterPro" id="IPR036412">
    <property type="entry name" value="HAD-like_sf"/>
</dbReference>
<evidence type="ECO:0000256" key="15">
    <source>
        <dbReference type="PIRSR" id="PIRSR606539-3"/>
    </source>
</evidence>
<dbReference type="Pfam" id="PF16209">
    <property type="entry name" value="PhoLip_ATPase_N"/>
    <property type="match status" value="1"/>
</dbReference>
<feature type="transmembrane region" description="Helical" evidence="16">
    <location>
        <begin position="89"/>
        <end position="113"/>
    </location>
</feature>
<feature type="active site" description="4-aspartylphosphate intermediate" evidence="13">
    <location>
        <position position="422"/>
    </location>
</feature>
<dbReference type="SUPFAM" id="SSF56784">
    <property type="entry name" value="HAD-like"/>
    <property type="match status" value="1"/>
</dbReference>
<dbReference type="SUPFAM" id="SSF81660">
    <property type="entry name" value="Metal cation-transporting ATPase, ATP-binding domain N"/>
    <property type="match status" value="1"/>
</dbReference>
<dbReference type="OrthoDB" id="377733at2759"/>
<keyword evidence="5 15" id="KW-0479">Metal-binding</keyword>
<evidence type="ECO:0000256" key="12">
    <source>
        <dbReference type="ARBA" id="ARBA00034036"/>
    </source>
</evidence>
<feature type="binding site" evidence="14">
    <location>
        <position position="424"/>
    </location>
    <ligand>
        <name>ATP</name>
        <dbReference type="ChEBI" id="CHEBI:30616"/>
    </ligand>
</feature>